<dbReference type="GO" id="GO:0000977">
    <property type="term" value="F:RNA polymerase II transcription regulatory region sequence-specific DNA binding"/>
    <property type="evidence" value="ECO:0007669"/>
    <property type="project" value="UniProtKB-ARBA"/>
</dbReference>
<evidence type="ECO:0000256" key="5">
    <source>
        <dbReference type="ARBA" id="ARBA00022553"/>
    </source>
</evidence>
<comment type="subcellular location">
    <subcellularLocation>
        <location evidence="2 13">Cytoplasm</location>
    </subcellularLocation>
    <subcellularLocation>
        <location evidence="1 13">Nucleus</location>
    </subcellularLocation>
</comment>
<dbReference type="Pfam" id="PF02865">
    <property type="entry name" value="STAT_int"/>
    <property type="match status" value="1"/>
</dbReference>
<evidence type="ECO:0000256" key="9">
    <source>
        <dbReference type="ARBA" id="ARBA00023159"/>
    </source>
</evidence>
<dbReference type="Gene3D" id="1.10.532.10">
    <property type="entry name" value="STAT transcription factor, N-terminal domain"/>
    <property type="match status" value="1"/>
</dbReference>
<dbReference type="FunFam" id="2.60.40.630:FF:000003">
    <property type="entry name" value="Signal transducer and transcription activator 6"/>
    <property type="match status" value="1"/>
</dbReference>
<dbReference type="GO" id="GO:0007166">
    <property type="term" value="P:cell surface receptor signaling pathway"/>
    <property type="evidence" value="ECO:0007669"/>
    <property type="project" value="UniProtKB-ARBA"/>
</dbReference>
<dbReference type="Pfam" id="PF21354">
    <property type="entry name" value="STAT_linker"/>
    <property type="match status" value="1"/>
</dbReference>
<dbReference type="GO" id="GO:0001228">
    <property type="term" value="F:DNA-binding transcription activator activity, RNA polymerase II-specific"/>
    <property type="evidence" value="ECO:0007669"/>
    <property type="project" value="UniProtKB-ARBA"/>
</dbReference>
<protein>
    <recommendedName>
        <fullName evidence="13">Signal transducer and activator of transcription</fullName>
    </recommendedName>
</protein>
<evidence type="ECO:0000256" key="14">
    <source>
        <dbReference type="SAM" id="Coils"/>
    </source>
</evidence>
<dbReference type="InterPro" id="IPR036535">
    <property type="entry name" value="STAT_N_sf"/>
</dbReference>
<comment type="caution">
    <text evidence="17">The sequence shown here is derived from an EMBL/GenBank/DDBJ whole genome shotgun (WGS) entry which is preliminary data.</text>
</comment>
<name>A0AAW0MF94_9GOBI</name>
<evidence type="ECO:0000256" key="10">
    <source>
        <dbReference type="ARBA" id="ARBA00023163"/>
    </source>
</evidence>
<evidence type="ECO:0000256" key="3">
    <source>
        <dbReference type="ARBA" id="ARBA00005586"/>
    </source>
</evidence>
<keyword evidence="4 13" id="KW-0963">Cytoplasm</keyword>
<sequence>MAQWSQMTQLFQYLSHETVNEMYPSTFPIDVRHFLADWIEQQIWEDFEPGKTELEARAKYQLDQVINLLQIISEQNSSIVDKMKLRQISKTLVYFQPQPLEFGVLVRDILRKEQFLLSNYPQTSCPQFNQKPTAPEITMDQLVNKVLEIQDIRQKIHVLQEELNLDREKFEAMAPQGPVVQNGLNPSSEDPQKNLRICIQQKEYSLQSMALTRVQLLQECVERLEQYQLDLISKLKTWCYEQHKSAIGHPFDDNLHPLQAGFEQLLEMNAKLRQEVFLVGDLSNVGLTEKLTSLLTVLVQSSLVIEKQPPQVIKTQSKFSASVRYLFGDKIAPGKPGMLKVQIINEMQARGLGQGGVPSDNVGELMNHTAILEHNTTTKSTSAAFRNMSIKKIKRAERKGSECVTEEKFALLFSGEIHVTGCDYPYSIHVISMPIVVIVHGSQDINAMATVLWDSAFAEPDRVLFMVPERVPWRQMCNMLNVKFTSEVNTQHSLNEYNLLFLAQKIFDKHDICDFSNMSVSWSQFNKETLPGRSFTFWQWFEGVIELTKKHLHSYWSDRLIFGFIGKQHLHVILKDRPGGTFLLRFSDSEIGAITIAYVAITENGVAKVQNIMPFSKKDLEISGLGNRIIDINYLTYLYPNIPKNIFKKYYIGPPKAAGSGYIPVQLVSVAQPSEMNSSSNQNMMRPSPTLNSPETYPVDSAQSPVSMMAQFPASCADPNFMDPESIQQVAFNIQDNVKMDLEDFGDFFSDLKMDNAAPL</sequence>
<evidence type="ECO:0000313" key="18">
    <source>
        <dbReference type="Proteomes" id="UP001460270"/>
    </source>
</evidence>
<dbReference type="AlphaFoldDB" id="A0AAW0MF94"/>
<dbReference type="Proteomes" id="UP001460270">
    <property type="component" value="Unassembled WGS sequence"/>
</dbReference>
<evidence type="ECO:0000259" key="16">
    <source>
        <dbReference type="PROSITE" id="PS50001"/>
    </source>
</evidence>
<evidence type="ECO:0000256" key="11">
    <source>
        <dbReference type="ARBA" id="ARBA00023242"/>
    </source>
</evidence>
<keyword evidence="11 13" id="KW-0539">Nucleus</keyword>
<dbReference type="Pfam" id="PF01017">
    <property type="entry name" value="STAT_alpha"/>
    <property type="match status" value="1"/>
</dbReference>
<evidence type="ECO:0000256" key="2">
    <source>
        <dbReference type="ARBA" id="ARBA00004496"/>
    </source>
</evidence>
<comment type="similarity">
    <text evidence="3 13">Belongs to the transcription factor STAT family.</text>
</comment>
<evidence type="ECO:0000256" key="7">
    <source>
        <dbReference type="ARBA" id="ARBA00023015"/>
    </source>
</evidence>
<keyword evidence="14" id="KW-0175">Coiled coil</keyword>
<evidence type="ECO:0000313" key="17">
    <source>
        <dbReference type="EMBL" id="KAK7878495.1"/>
    </source>
</evidence>
<evidence type="ECO:0000256" key="12">
    <source>
        <dbReference type="PROSITE-ProRule" id="PRU00191"/>
    </source>
</evidence>
<keyword evidence="9 13" id="KW-0010">Activator</keyword>
<keyword evidence="10 13" id="KW-0804">Transcription</keyword>
<dbReference type="FunFam" id="3.30.505.10:FF:000126">
    <property type="entry name" value="Signal transducer and activator of transcription"/>
    <property type="match status" value="1"/>
</dbReference>
<dbReference type="Gene3D" id="1.20.1050.20">
    <property type="entry name" value="STAT transcription factor, all-alpha domain"/>
    <property type="match status" value="1"/>
</dbReference>
<dbReference type="EMBL" id="JBBPFD010000491">
    <property type="protein sequence ID" value="KAK7878495.1"/>
    <property type="molecule type" value="Genomic_DNA"/>
</dbReference>
<dbReference type="Pfam" id="PF02864">
    <property type="entry name" value="STAT_bind"/>
    <property type="match status" value="1"/>
</dbReference>
<keyword evidence="18" id="KW-1185">Reference proteome</keyword>
<dbReference type="InterPro" id="IPR013801">
    <property type="entry name" value="STAT_TF_DNA-bd"/>
</dbReference>
<dbReference type="InterPro" id="IPR048988">
    <property type="entry name" value="STAT_linker"/>
</dbReference>
<dbReference type="InterPro" id="IPR008967">
    <property type="entry name" value="p53-like_TF_DNA-bd_sf"/>
</dbReference>
<dbReference type="InterPro" id="IPR036860">
    <property type="entry name" value="SH2_dom_sf"/>
</dbReference>
<dbReference type="SUPFAM" id="SSF55550">
    <property type="entry name" value="SH2 domain"/>
    <property type="match status" value="1"/>
</dbReference>
<keyword evidence="7 13" id="KW-0805">Transcription regulation</keyword>
<dbReference type="SMART" id="SM00964">
    <property type="entry name" value="STAT_int"/>
    <property type="match status" value="1"/>
</dbReference>
<dbReference type="GO" id="GO:0005737">
    <property type="term" value="C:cytoplasm"/>
    <property type="evidence" value="ECO:0007669"/>
    <property type="project" value="UniProtKB-SubCell"/>
</dbReference>
<dbReference type="InterPro" id="IPR015988">
    <property type="entry name" value="STAT_TF_CC"/>
</dbReference>
<feature type="coiled-coil region" evidence="14">
    <location>
        <begin position="142"/>
        <end position="169"/>
    </location>
</feature>
<reference evidence="18" key="1">
    <citation type="submission" date="2024-04" db="EMBL/GenBank/DDBJ databases">
        <title>Salinicola lusitanus LLJ914,a marine bacterium isolated from the Okinawa Trough.</title>
        <authorList>
            <person name="Li J."/>
        </authorList>
    </citation>
    <scope>NUCLEOTIDE SEQUENCE [LARGE SCALE GENOMIC DNA]</scope>
</reference>
<dbReference type="FunFam" id="1.10.238.10:FF:000029">
    <property type="entry name" value="Signal transducer and transcription activator 6"/>
    <property type="match status" value="1"/>
</dbReference>
<dbReference type="PANTHER" id="PTHR11801">
    <property type="entry name" value="SIGNAL TRANSDUCER AND ACTIVATOR OF TRANSCRIPTION"/>
    <property type="match status" value="1"/>
</dbReference>
<dbReference type="SUPFAM" id="SSF47655">
    <property type="entry name" value="STAT"/>
    <property type="match status" value="1"/>
</dbReference>
<dbReference type="SUPFAM" id="SSF48092">
    <property type="entry name" value="Transcription factor STAT-4 N-domain"/>
    <property type="match status" value="1"/>
</dbReference>
<evidence type="ECO:0000256" key="8">
    <source>
        <dbReference type="ARBA" id="ARBA00023125"/>
    </source>
</evidence>
<dbReference type="Pfam" id="PF00017">
    <property type="entry name" value="SH2"/>
    <property type="match status" value="1"/>
</dbReference>
<dbReference type="PROSITE" id="PS50001">
    <property type="entry name" value="SH2"/>
    <property type="match status" value="1"/>
</dbReference>
<dbReference type="InterPro" id="IPR012345">
    <property type="entry name" value="STAT_TF_DNA-bd_N"/>
</dbReference>
<evidence type="ECO:0000256" key="1">
    <source>
        <dbReference type="ARBA" id="ARBA00004123"/>
    </source>
</evidence>
<evidence type="ECO:0000256" key="4">
    <source>
        <dbReference type="ARBA" id="ARBA00022490"/>
    </source>
</evidence>
<dbReference type="GO" id="GO:0005634">
    <property type="term" value="C:nucleus"/>
    <property type="evidence" value="ECO:0007669"/>
    <property type="project" value="UniProtKB-SubCell"/>
</dbReference>
<organism evidence="17 18">
    <name type="scientific">Mugilogobius chulae</name>
    <name type="common">yellowstripe goby</name>
    <dbReference type="NCBI Taxonomy" id="88201"/>
    <lineage>
        <taxon>Eukaryota</taxon>
        <taxon>Metazoa</taxon>
        <taxon>Chordata</taxon>
        <taxon>Craniata</taxon>
        <taxon>Vertebrata</taxon>
        <taxon>Euteleostomi</taxon>
        <taxon>Actinopterygii</taxon>
        <taxon>Neopterygii</taxon>
        <taxon>Teleostei</taxon>
        <taxon>Neoteleostei</taxon>
        <taxon>Acanthomorphata</taxon>
        <taxon>Gobiaria</taxon>
        <taxon>Gobiiformes</taxon>
        <taxon>Gobioidei</taxon>
        <taxon>Gobiidae</taxon>
        <taxon>Gobionellinae</taxon>
        <taxon>Mugilogobius</taxon>
    </lineage>
</organism>
<dbReference type="InterPro" id="IPR000980">
    <property type="entry name" value="SH2"/>
</dbReference>
<keyword evidence="5 13" id="KW-0597">Phosphoprotein</keyword>
<evidence type="ECO:0000256" key="13">
    <source>
        <dbReference type="RuleBase" id="RU046415"/>
    </source>
</evidence>
<feature type="region of interest" description="Disordered" evidence="15">
    <location>
        <begin position="676"/>
        <end position="695"/>
    </location>
</feature>
<evidence type="ECO:0000256" key="6">
    <source>
        <dbReference type="ARBA" id="ARBA00022999"/>
    </source>
</evidence>
<dbReference type="Gene3D" id="2.60.40.630">
    <property type="entry name" value="STAT transcription factor, DNA-binding domain"/>
    <property type="match status" value="1"/>
</dbReference>
<feature type="compositionally biased region" description="Low complexity" evidence="15">
    <location>
        <begin position="676"/>
        <end position="689"/>
    </location>
</feature>
<dbReference type="InterPro" id="IPR013799">
    <property type="entry name" value="STAT_TF_prot_interaction"/>
</dbReference>
<dbReference type="CDD" id="cd16856">
    <property type="entry name" value="STAT6_CCD"/>
    <property type="match status" value="1"/>
</dbReference>
<dbReference type="Gene3D" id="1.10.238.10">
    <property type="entry name" value="EF-hand"/>
    <property type="match status" value="1"/>
</dbReference>
<keyword evidence="8 13" id="KW-0238">DNA-binding</keyword>
<feature type="domain" description="SH2" evidence="16">
    <location>
        <begin position="540"/>
        <end position="695"/>
    </location>
</feature>
<proteinExistence type="inferred from homology"/>
<gene>
    <name evidence="17" type="ORF">WMY93_030331</name>
</gene>
<keyword evidence="6 12" id="KW-0727">SH2 domain</keyword>
<accession>A0AAW0MF94</accession>
<dbReference type="InterPro" id="IPR001217">
    <property type="entry name" value="STAT"/>
</dbReference>
<dbReference type="Gene3D" id="3.30.505.10">
    <property type="entry name" value="SH2 domain"/>
    <property type="match status" value="1"/>
</dbReference>
<evidence type="ECO:0000256" key="15">
    <source>
        <dbReference type="SAM" id="MobiDB-lite"/>
    </source>
</evidence>
<dbReference type="InterPro" id="IPR013800">
    <property type="entry name" value="STAT_TF_alpha"/>
</dbReference>
<dbReference type="SUPFAM" id="SSF49417">
    <property type="entry name" value="p53-like transcription factors"/>
    <property type="match status" value="1"/>
</dbReference>